<gene>
    <name evidence="2" type="ORF">BN2614_LOCUS1</name>
</gene>
<evidence type="ECO:0000313" key="3">
    <source>
        <dbReference type="Proteomes" id="UP000269945"/>
    </source>
</evidence>
<reference evidence="2 3" key="1">
    <citation type="submission" date="2018-10" db="EMBL/GenBank/DDBJ databases">
        <authorList>
            <person name="Ekblom R."/>
            <person name="Jareborg N."/>
        </authorList>
    </citation>
    <scope>NUCLEOTIDE SEQUENCE [LARGE SCALE GENOMIC DNA]</scope>
    <source>
        <tissue evidence="2">Muscle</tissue>
    </source>
</reference>
<feature type="compositionally biased region" description="Low complexity" evidence="1">
    <location>
        <begin position="15"/>
        <end position="74"/>
    </location>
</feature>
<name>A0A9X9LNY8_GULGU</name>
<dbReference type="AlphaFoldDB" id="A0A9X9LNY8"/>
<feature type="region of interest" description="Disordered" evidence="1">
    <location>
        <begin position="1"/>
        <end position="105"/>
    </location>
</feature>
<dbReference type="EMBL" id="CYRY02009391">
    <property type="protein sequence ID" value="VCW77803.1"/>
    <property type="molecule type" value="Genomic_DNA"/>
</dbReference>
<protein>
    <submittedName>
        <fullName evidence="2">Uncharacterized protein</fullName>
    </submittedName>
</protein>
<dbReference type="Proteomes" id="UP000269945">
    <property type="component" value="Unassembled WGS sequence"/>
</dbReference>
<organism evidence="2 3">
    <name type="scientific">Gulo gulo</name>
    <name type="common">Wolverine</name>
    <name type="synonym">Gluton</name>
    <dbReference type="NCBI Taxonomy" id="48420"/>
    <lineage>
        <taxon>Eukaryota</taxon>
        <taxon>Metazoa</taxon>
        <taxon>Chordata</taxon>
        <taxon>Craniata</taxon>
        <taxon>Vertebrata</taxon>
        <taxon>Euteleostomi</taxon>
        <taxon>Mammalia</taxon>
        <taxon>Eutheria</taxon>
        <taxon>Laurasiatheria</taxon>
        <taxon>Carnivora</taxon>
        <taxon>Caniformia</taxon>
        <taxon>Musteloidea</taxon>
        <taxon>Mustelidae</taxon>
        <taxon>Guloninae</taxon>
        <taxon>Gulo</taxon>
    </lineage>
</organism>
<accession>A0A9X9LNY8</accession>
<feature type="non-terminal residue" evidence="2">
    <location>
        <position position="105"/>
    </location>
</feature>
<evidence type="ECO:0000313" key="2">
    <source>
        <dbReference type="EMBL" id="VCW77803.1"/>
    </source>
</evidence>
<comment type="caution">
    <text evidence="2">The sequence shown here is derived from an EMBL/GenBank/DDBJ whole genome shotgun (WGS) entry which is preliminary data.</text>
</comment>
<proteinExistence type="predicted"/>
<sequence length="105" mass="10856">MSRETEGECQQSNIGGTCSQSQGGFSQSQGISSQTHGSSSQSQGTSSSSSTAPTSSQSSHSSSGTLSSLDTVSTQELCSIPEDQEPEEPVPAPWARLWALQDGFP</sequence>
<evidence type="ECO:0000256" key="1">
    <source>
        <dbReference type="SAM" id="MobiDB-lite"/>
    </source>
</evidence>
<keyword evidence="3" id="KW-1185">Reference proteome</keyword>